<gene>
    <name evidence="1" type="ORF">EJD98_12585</name>
</gene>
<dbReference type="EMBL" id="RWKA01000006">
    <property type="protein sequence ID" value="TGB42954.1"/>
    <property type="molecule type" value="Genomic_DNA"/>
</dbReference>
<protein>
    <submittedName>
        <fullName evidence="1">Uncharacterized protein</fullName>
    </submittedName>
</protein>
<evidence type="ECO:0000313" key="1">
    <source>
        <dbReference type="EMBL" id="TGB42954.1"/>
    </source>
</evidence>
<dbReference type="Proteomes" id="UP000297792">
    <property type="component" value="Unassembled WGS sequence"/>
</dbReference>
<name>A0A4Z0HHH1_MYCPR</name>
<dbReference type="AlphaFoldDB" id="A0A4Z0HHH1"/>
<reference evidence="1 2" key="1">
    <citation type="submission" date="2018-12" db="EMBL/GenBank/DDBJ databases">
        <title>Draft genome sequences of Mycolicibacterium peregrinum isolated from a pig with lymphadenitis and from soil on the same Japanese pig farm.</title>
        <authorList>
            <person name="Komatsu T."/>
            <person name="Ohya K."/>
            <person name="Sawai K."/>
            <person name="Odoi J.O."/>
            <person name="Otsu K."/>
            <person name="Ota A."/>
            <person name="Ito T."/>
            <person name="Kawai M."/>
            <person name="Maruyama F."/>
        </authorList>
    </citation>
    <scope>NUCLEOTIDE SEQUENCE [LARGE SCALE GENOMIC DNA]</scope>
    <source>
        <strain evidence="1 2">138</strain>
    </source>
</reference>
<sequence length="138" mass="14308">MLGVTLTLAGCVSPDRVSTDPADTPKWDAGLSSSSTPPPIASPPTAADFVVGVVVTQQKCYGSAGCNYRYTINPQYISAKPLPDKTTVIFKVTGGDQDQVGNFTIDADGTATFDRETGISGPEGADLRASVTQVLPGR</sequence>
<proteinExistence type="predicted"/>
<evidence type="ECO:0000313" key="2">
    <source>
        <dbReference type="Proteomes" id="UP000297792"/>
    </source>
</evidence>
<comment type="caution">
    <text evidence="1">The sequence shown here is derived from an EMBL/GenBank/DDBJ whole genome shotgun (WGS) entry which is preliminary data.</text>
</comment>
<accession>A0A4Z0HHH1</accession>
<organism evidence="1 2">
    <name type="scientific">Mycolicibacterium peregrinum</name>
    <name type="common">Mycobacterium peregrinum</name>
    <dbReference type="NCBI Taxonomy" id="43304"/>
    <lineage>
        <taxon>Bacteria</taxon>
        <taxon>Bacillati</taxon>
        <taxon>Actinomycetota</taxon>
        <taxon>Actinomycetes</taxon>
        <taxon>Mycobacteriales</taxon>
        <taxon>Mycobacteriaceae</taxon>
        <taxon>Mycolicibacterium</taxon>
    </lineage>
</organism>
<keyword evidence="2" id="KW-1185">Reference proteome</keyword>